<reference evidence="4" key="1">
    <citation type="journal article" date="2022" name="Environ. Microbiol.">
        <title>Functional analysis, diversity, and distribution of carbendazim hydrolases MheI and CbmA, responsible for the initial step in carbendazim degradation.</title>
        <authorList>
            <person name="Zhang M."/>
            <person name="Bai X."/>
            <person name="Li Q."/>
            <person name="Zhang L."/>
            <person name="Zhu Q."/>
            <person name="Gao S."/>
            <person name="Ke Z."/>
            <person name="Jiang M."/>
            <person name="Hu J."/>
            <person name="Qiu J."/>
            <person name="Hong Q."/>
        </authorList>
    </citation>
    <scope>NUCLEOTIDE SEQUENCE [LARGE SCALE GENOMIC DNA]</scope>
    <source>
        <strain evidence="4">djl-6</strain>
    </source>
</reference>
<name>A0AB38RPP7_RHOSG</name>
<dbReference type="AlphaFoldDB" id="A0AB38RPP7"/>
<gene>
    <name evidence="3" type="ORF">M0639_32320</name>
</gene>
<comment type="similarity">
    <text evidence="1">Belongs to the enoyl-CoA hydratase/isomerase family.</text>
</comment>
<dbReference type="Proteomes" id="UP000831484">
    <property type="component" value="Plasmid pdjl-6-4"/>
</dbReference>
<dbReference type="InterPro" id="IPR001753">
    <property type="entry name" value="Enoyl-CoA_hydra/iso"/>
</dbReference>
<evidence type="ECO:0000313" key="3">
    <source>
        <dbReference type="EMBL" id="UPU46891.1"/>
    </source>
</evidence>
<evidence type="ECO:0000256" key="2">
    <source>
        <dbReference type="SAM" id="MobiDB-lite"/>
    </source>
</evidence>
<keyword evidence="4" id="KW-1185">Reference proteome</keyword>
<evidence type="ECO:0000256" key="1">
    <source>
        <dbReference type="ARBA" id="ARBA00005254"/>
    </source>
</evidence>
<protein>
    <submittedName>
        <fullName evidence="3">Enoyl-CoA hydratase/isomerase family protein</fullName>
    </submittedName>
</protein>
<dbReference type="Gene3D" id="3.90.226.10">
    <property type="entry name" value="2-enoyl-CoA Hydratase, Chain A, domain 1"/>
    <property type="match status" value="1"/>
</dbReference>
<dbReference type="GO" id="GO:0003824">
    <property type="term" value="F:catalytic activity"/>
    <property type="evidence" value="ECO:0007669"/>
    <property type="project" value="UniProtKB-ARBA"/>
</dbReference>
<dbReference type="PANTHER" id="PTHR43802">
    <property type="entry name" value="ENOYL-COA HYDRATASE"/>
    <property type="match status" value="1"/>
</dbReference>
<evidence type="ECO:0000313" key="4">
    <source>
        <dbReference type="Proteomes" id="UP000831484"/>
    </source>
</evidence>
<accession>A0AB38RPP7</accession>
<dbReference type="Pfam" id="PF00378">
    <property type="entry name" value="ECH_1"/>
    <property type="match status" value="1"/>
</dbReference>
<sequence>MNAITVALGEQLETALRTLAPQVRVIVLRGASGNFSVGGDFHELQQLREQGRDAMSELFGNFGRACSAIAELDVPVIAAVEGYAMAGGFELMQSADIALVHAKAKLADTHSNHGMVPGGGSTQRLPRLVGRQRALAHILTGDRLSADQAVAWGLAYRALPADTFDADVDAFAEALAAKDPVALGRSKRLVYAGLRLPLADGLSLEHRTVLDHLSEDSSGTGIDEFTNKDQRRSTP</sequence>
<feature type="region of interest" description="Disordered" evidence="2">
    <location>
        <begin position="215"/>
        <end position="235"/>
    </location>
</feature>
<dbReference type="SUPFAM" id="SSF52096">
    <property type="entry name" value="ClpP/crotonase"/>
    <property type="match status" value="1"/>
</dbReference>
<geneLocation type="plasmid" evidence="3 4">
    <name>pdjl-6-4</name>
</geneLocation>
<dbReference type="InterPro" id="IPR029045">
    <property type="entry name" value="ClpP/crotonase-like_dom_sf"/>
</dbReference>
<organism evidence="3 4">
    <name type="scientific">Rhodococcus qingshengii JCM 15477</name>
    <dbReference type="NCBI Taxonomy" id="1303681"/>
    <lineage>
        <taxon>Bacteria</taxon>
        <taxon>Bacillati</taxon>
        <taxon>Actinomycetota</taxon>
        <taxon>Actinomycetes</taxon>
        <taxon>Mycobacteriales</taxon>
        <taxon>Nocardiaceae</taxon>
        <taxon>Rhodococcus</taxon>
        <taxon>Rhodococcus erythropolis group</taxon>
    </lineage>
</organism>
<feature type="compositionally biased region" description="Basic and acidic residues" evidence="2">
    <location>
        <begin position="225"/>
        <end position="235"/>
    </location>
</feature>
<proteinExistence type="inferred from homology"/>
<dbReference type="PANTHER" id="PTHR43802:SF1">
    <property type="entry name" value="IP11341P-RELATED"/>
    <property type="match status" value="1"/>
</dbReference>
<dbReference type="CDD" id="cd06558">
    <property type="entry name" value="crotonase-like"/>
    <property type="match status" value="1"/>
</dbReference>
<keyword evidence="3" id="KW-0614">Plasmid</keyword>
<dbReference type="EMBL" id="CP096567">
    <property type="protein sequence ID" value="UPU46891.1"/>
    <property type="molecule type" value="Genomic_DNA"/>
</dbReference>